<keyword evidence="1" id="KW-0472">Membrane</keyword>
<evidence type="ECO:0000313" key="3">
    <source>
        <dbReference type="Proteomes" id="UP000018720"/>
    </source>
</evidence>
<keyword evidence="1" id="KW-0812">Transmembrane</keyword>
<reference evidence="2 3" key="1">
    <citation type="submission" date="2012-08" db="EMBL/GenBank/DDBJ databases">
        <authorList>
            <person name="Harkins D.M."/>
            <person name="Durkin A.S."/>
            <person name="Selengut J.D."/>
            <person name="Sanka R."/>
            <person name="DePew J."/>
            <person name="Purushe J."/>
            <person name="Matthias M.A."/>
            <person name="Vinetz J.M."/>
            <person name="Sutton G.G."/>
            <person name="Nelson W.C."/>
            <person name="Fouts D.E."/>
        </authorList>
    </citation>
    <scope>NUCLEOTIDE SEQUENCE [LARGE SCALE GENOMIC DNA]</scope>
    <source>
        <strain evidence="2 3">MMD4847</strain>
    </source>
</reference>
<dbReference type="Proteomes" id="UP000018720">
    <property type="component" value="Unassembled WGS sequence"/>
</dbReference>
<keyword evidence="1" id="KW-1133">Transmembrane helix</keyword>
<comment type="caution">
    <text evidence="2">The sequence shown here is derived from an EMBL/GenBank/DDBJ whole genome shotgun (WGS) entry which is preliminary data.</text>
</comment>
<dbReference type="EMBL" id="AHOM02000004">
    <property type="protein sequence ID" value="EJZ42576.1"/>
    <property type="molecule type" value="Genomic_DNA"/>
</dbReference>
<feature type="transmembrane region" description="Helical" evidence="1">
    <location>
        <begin position="28"/>
        <end position="47"/>
    </location>
</feature>
<gene>
    <name evidence="2" type="ORF">LEP1GSC178_3371</name>
</gene>
<keyword evidence="3" id="KW-1185">Reference proteome</keyword>
<sequence>MGFAAGAMLFIIVGEIIPETHKRGFHDFSALTLIFGFVFMMYLDTIFG</sequence>
<proteinExistence type="predicted"/>
<protein>
    <submittedName>
        <fullName evidence="2">Metal cation transporter, zinc (Zn2+)-Iron (Fe2+) permease (ZIP) family protein</fullName>
    </submittedName>
</protein>
<evidence type="ECO:0000256" key="1">
    <source>
        <dbReference type="SAM" id="Phobius"/>
    </source>
</evidence>
<evidence type="ECO:0000313" key="2">
    <source>
        <dbReference type="EMBL" id="EJZ42576.1"/>
    </source>
</evidence>
<accession>A0ABP2RGL1</accession>
<name>A0ABP2RGL1_9LEPT</name>
<organism evidence="2 3">
    <name type="scientific">Leptospira licerasiae str. MMD4847</name>
    <dbReference type="NCBI Taxonomy" id="1049971"/>
    <lineage>
        <taxon>Bacteria</taxon>
        <taxon>Pseudomonadati</taxon>
        <taxon>Spirochaetota</taxon>
        <taxon>Spirochaetia</taxon>
        <taxon>Leptospirales</taxon>
        <taxon>Leptospiraceae</taxon>
        <taxon>Leptospira</taxon>
    </lineage>
</organism>